<evidence type="ECO:0000313" key="3">
    <source>
        <dbReference type="Proteomes" id="UP000253606"/>
    </source>
</evidence>
<feature type="domain" description="VOC" evidence="1">
    <location>
        <begin position="1"/>
        <end position="84"/>
    </location>
</feature>
<dbReference type="Gene3D" id="3.10.180.10">
    <property type="entry name" value="2,3-Dihydroxybiphenyl 1,2-Dioxygenase, domain 1"/>
    <property type="match status" value="1"/>
</dbReference>
<dbReference type="SUPFAM" id="SSF54593">
    <property type="entry name" value="Glyoxalase/Bleomycin resistance protein/Dihydroxybiphenyl dioxygenase"/>
    <property type="match status" value="1"/>
</dbReference>
<gene>
    <name evidence="2" type="ORF">ACPOL_3041</name>
</gene>
<keyword evidence="3" id="KW-1185">Reference proteome</keyword>
<reference evidence="2 3" key="1">
    <citation type="journal article" date="2018" name="Front. Microbiol.">
        <title>Hydrolytic Capabilities as a Key to Environmental Success: Chitinolytic and Cellulolytic Acidobacteria From Acidic Sub-arctic Soils and Boreal Peatlands.</title>
        <authorList>
            <person name="Belova S.E."/>
            <person name="Ravin N.V."/>
            <person name="Pankratov T.A."/>
            <person name="Rakitin A.L."/>
            <person name="Ivanova A.A."/>
            <person name="Beletsky A.V."/>
            <person name="Mardanov A.V."/>
            <person name="Sinninghe Damste J.S."/>
            <person name="Dedysh S.N."/>
        </authorList>
    </citation>
    <scope>NUCLEOTIDE SEQUENCE [LARGE SCALE GENOMIC DNA]</scope>
    <source>
        <strain evidence="2 3">SBC82</strain>
    </source>
</reference>
<dbReference type="InterPro" id="IPR029068">
    <property type="entry name" value="Glyas_Bleomycin-R_OHBP_Dase"/>
</dbReference>
<accession>A0A2Z5G019</accession>
<dbReference type="PROSITE" id="PS51819">
    <property type="entry name" value="VOC"/>
    <property type="match status" value="1"/>
</dbReference>
<evidence type="ECO:0000259" key="1">
    <source>
        <dbReference type="PROSITE" id="PS51819"/>
    </source>
</evidence>
<protein>
    <recommendedName>
        <fullName evidence="1">VOC domain-containing protein</fullName>
    </recommendedName>
</protein>
<dbReference type="KEGG" id="abas:ACPOL_3041"/>
<dbReference type="AlphaFoldDB" id="A0A2Z5G019"/>
<dbReference type="Pfam" id="PF00903">
    <property type="entry name" value="Glyoxalase"/>
    <property type="match status" value="1"/>
</dbReference>
<proteinExistence type="predicted"/>
<dbReference type="Proteomes" id="UP000253606">
    <property type="component" value="Chromosome"/>
</dbReference>
<name>A0A2Z5G019_9BACT</name>
<organism evidence="2 3">
    <name type="scientific">Acidisarcina polymorpha</name>
    <dbReference type="NCBI Taxonomy" id="2211140"/>
    <lineage>
        <taxon>Bacteria</taxon>
        <taxon>Pseudomonadati</taxon>
        <taxon>Acidobacteriota</taxon>
        <taxon>Terriglobia</taxon>
        <taxon>Terriglobales</taxon>
        <taxon>Acidobacteriaceae</taxon>
        <taxon>Acidisarcina</taxon>
    </lineage>
</organism>
<sequence length="89" mass="10059">MWLRFGQAEIMLNTQYDSNERPPTPSEKTPRDAVFYVGCSDVEQAYKELTKRGLQAQSPKVAPYGLKIFSVEDPDGYTIVFQEAPSQVV</sequence>
<dbReference type="InterPro" id="IPR004360">
    <property type="entry name" value="Glyas_Fos-R_dOase_dom"/>
</dbReference>
<dbReference type="InterPro" id="IPR037523">
    <property type="entry name" value="VOC_core"/>
</dbReference>
<dbReference type="EMBL" id="CP030840">
    <property type="protein sequence ID" value="AXC12340.1"/>
    <property type="molecule type" value="Genomic_DNA"/>
</dbReference>
<evidence type="ECO:0000313" key="2">
    <source>
        <dbReference type="EMBL" id="AXC12340.1"/>
    </source>
</evidence>